<proteinExistence type="predicted"/>
<keyword evidence="2" id="KW-1185">Reference proteome</keyword>
<sequence length="141" mass="15150">MQHFEIFRCAPGAGSGSAAAPTQTVATGQLAMLYSASLSQPDQKAFRLAHTTRSQGTYSNQLMMVNPAVKGRCIGLVHATAASARELSTTNHSIGLACQLAPDLIQLTTTQKASKKHLSYYKTSALRHNKILQRTQISLHA</sequence>
<organism evidence="1 2">
    <name type="scientific">Dorcoceras hygrometricum</name>
    <dbReference type="NCBI Taxonomy" id="472368"/>
    <lineage>
        <taxon>Eukaryota</taxon>
        <taxon>Viridiplantae</taxon>
        <taxon>Streptophyta</taxon>
        <taxon>Embryophyta</taxon>
        <taxon>Tracheophyta</taxon>
        <taxon>Spermatophyta</taxon>
        <taxon>Magnoliopsida</taxon>
        <taxon>eudicotyledons</taxon>
        <taxon>Gunneridae</taxon>
        <taxon>Pentapetalae</taxon>
        <taxon>asterids</taxon>
        <taxon>lamiids</taxon>
        <taxon>Lamiales</taxon>
        <taxon>Gesneriaceae</taxon>
        <taxon>Didymocarpoideae</taxon>
        <taxon>Trichosporeae</taxon>
        <taxon>Loxocarpinae</taxon>
        <taxon>Dorcoceras</taxon>
    </lineage>
</organism>
<dbReference type="Proteomes" id="UP000250235">
    <property type="component" value="Unassembled WGS sequence"/>
</dbReference>
<evidence type="ECO:0000313" key="1">
    <source>
        <dbReference type="EMBL" id="KZV33519.1"/>
    </source>
</evidence>
<reference evidence="1 2" key="1">
    <citation type="journal article" date="2015" name="Proc. Natl. Acad. Sci. U.S.A.">
        <title>The resurrection genome of Boea hygrometrica: A blueprint for survival of dehydration.</title>
        <authorList>
            <person name="Xiao L."/>
            <person name="Yang G."/>
            <person name="Zhang L."/>
            <person name="Yang X."/>
            <person name="Zhao S."/>
            <person name="Ji Z."/>
            <person name="Zhou Q."/>
            <person name="Hu M."/>
            <person name="Wang Y."/>
            <person name="Chen M."/>
            <person name="Xu Y."/>
            <person name="Jin H."/>
            <person name="Xiao X."/>
            <person name="Hu G."/>
            <person name="Bao F."/>
            <person name="Hu Y."/>
            <person name="Wan P."/>
            <person name="Li L."/>
            <person name="Deng X."/>
            <person name="Kuang T."/>
            <person name="Xiang C."/>
            <person name="Zhu J.K."/>
            <person name="Oliver M.J."/>
            <person name="He Y."/>
        </authorList>
    </citation>
    <scope>NUCLEOTIDE SEQUENCE [LARGE SCALE GENOMIC DNA]</scope>
    <source>
        <strain evidence="2">cv. XS01</strain>
    </source>
</reference>
<accession>A0A2Z7BJH6</accession>
<gene>
    <name evidence="1" type="ORF">F511_08599</name>
</gene>
<dbReference type="AlphaFoldDB" id="A0A2Z7BJH6"/>
<protein>
    <submittedName>
        <fullName evidence="1">Uncharacterized protein</fullName>
    </submittedName>
</protein>
<evidence type="ECO:0000313" key="2">
    <source>
        <dbReference type="Proteomes" id="UP000250235"/>
    </source>
</evidence>
<name>A0A2Z7BJH6_9LAMI</name>
<dbReference type="EMBL" id="KV005755">
    <property type="protein sequence ID" value="KZV33519.1"/>
    <property type="molecule type" value="Genomic_DNA"/>
</dbReference>